<dbReference type="RefSeq" id="WP_049931661.1">
    <property type="nucleotide sequence ID" value="NZ_ATXS01000006.1"/>
</dbReference>
<evidence type="ECO:0000256" key="3">
    <source>
        <dbReference type="ARBA" id="ARBA00022475"/>
    </source>
</evidence>
<protein>
    <submittedName>
        <fullName evidence="9">Peptide ABC transporter permease</fullName>
    </submittedName>
</protein>
<dbReference type="InterPro" id="IPR035906">
    <property type="entry name" value="MetI-like_sf"/>
</dbReference>
<sequence>MSLQRFVIKRSLITIPLLLGISLLTFGMVHAIPGDPIDFITLFTELDPQTEMEIRAEYGLDQPVYIQYIDWVTSAATGDFGRSIITRDPVINEIMERLPYTLVMGIMAFGVTLATAIPTGVIAAYYRNTKIDQASRVFALLGIAIPNFLLGLLLLLIFASWLDLFPILPPTSKGILSYDMLVYTLLPAITIGTGSTALLMRLMRSSMVEELDKDYVRTARAKGLPERTVVRKHVLRNSLISVVTVAAIQVAFIISGSVVVEIVFSYPGIGRLLVDRVGNRDFPVIQAIVLLIGVAVILANFVADVLYAYLDPRIRY</sequence>
<dbReference type="PROSITE" id="PS50928">
    <property type="entry name" value="ABC_TM1"/>
    <property type="match status" value="1"/>
</dbReference>
<proteinExistence type="inferred from homology"/>
<organism evidence="9 10">
    <name type="scientific">Halorubrum ezzemoulense DSM 17463</name>
    <dbReference type="NCBI Taxonomy" id="1121945"/>
    <lineage>
        <taxon>Archaea</taxon>
        <taxon>Methanobacteriati</taxon>
        <taxon>Methanobacteriota</taxon>
        <taxon>Stenosarchaea group</taxon>
        <taxon>Halobacteria</taxon>
        <taxon>Halobacteriales</taxon>
        <taxon>Haloferacaceae</taxon>
        <taxon>Halorubrum</taxon>
    </lineage>
</organism>
<dbReference type="AlphaFoldDB" id="A0A1X4H2Q8"/>
<dbReference type="Proteomes" id="UP000193587">
    <property type="component" value="Unassembled WGS sequence"/>
</dbReference>
<keyword evidence="4 7" id="KW-0812">Transmembrane</keyword>
<evidence type="ECO:0000256" key="2">
    <source>
        <dbReference type="ARBA" id="ARBA00022448"/>
    </source>
</evidence>
<evidence type="ECO:0000259" key="8">
    <source>
        <dbReference type="PROSITE" id="PS50928"/>
    </source>
</evidence>
<dbReference type="SUPFAM" id="SSF161098">
    <property type="entry name" value="MetI-like"/>
    <property type="match status" value="1"/>
</dbReference>
<comment type="caution">
    <text evidence="9">The sequence shown here is derived from an EMBL/GenBank/DDBJ whole genome shotgun (WGS) entry which is preliminary data.</text>
</comment>
<keyword evidence="2 7" id="KW-0813">Transport</keyword>
<keyword evidence="5 7" id="KW-1133">Transmembrane helix</keyword>
<dbReference type="GeneID" id="301360438"/>
<dbReference type="Gene3D" id="1.10.3720.10">
    <property type="entry name" value="MetI-like"/>
    <property type="match status" value="1"/>
</dbReference>
<feature type="transmembrane region" description="Helical" evidence="7">
    <location>
        <begin position="239"/>
        <end position="264"/>
    </location>
</feature>
<comment type="subcellular location">
    <subcellularLocation>
        <location evidence="1 7">Cell membrane</location>
        <topology evidence="1 7">Multi-pass membrane protein</topology>
    </subcellularLocation>
</comment>
<evidence type="ECO:0000256" key="5">
    <source>
        <dbReference type="ARBA" id="ARBA00022989"/>
    </source>
</evidence>
<dbReference type="GO" id="GO:0055085">
    <property type="term" value="P:transmembrane transport"/>
    <property type="evidence" value="ECO:0007669"/>
    <property type="project" value="InterPro"/>
</dbReference>
<accession>A0A1X4H2Q8</accession>
<evidence type="ECO:0000256" key="4">
    <source>
        <dbReference type="ARBA" id="ARBA00022692"/>
    </source>
</evidence>
<dbReference type="PANTHER" id="PTHR43163:SF6">
    <property type="entry name" value="DIPEPTIDE TRANSPORT SYSTEM PERMEASE PROTEIN DPPB-RELATED"/>
    <property type="match status" value="1"/>
</dbReference>
<dbReference type="PANTHER" id="PTHR43163">
    <property type="entry name" value="DIPEPTIDE TRANSPORT SYSTEM PERMEASE PROTEIN DPPB-RELATED"/>
    <property type="match status" value="1"/>
</dbReference>
<gene>
    <name evidence="9" type="ORF">B9H04_09670</name>
</gene>
<keyword evidence="6 7" id="KW-0472">Membrane</keyword>
<evidence type="ECO:0000256" key="7">
    <source>
        <dbReference type="RuleBase" id="RU363032"/>
    </source>
</evidence>
<feature type="transmembrane region" description="Helical" evidence="7">
    <location>
        <begin position="181"/>
        <end position="200"/>
    </location>
</feature>
<dbReference type="InterPro" id="IPR045621">
    <property type="entry name" value="BPD_transp_1_N"/>
</dbReference>
<keyword evidence="3" id="KW-1003">Cell membrane</keyword>
<feature type="transmembrane region" description="Helical" evidence="7">
    <location>
        <begin position="102"/>
        <end position="126"/>
    </location>
</feature>
<feature type="domain" description="ABC transmembrane type-1" evidence="8">
    <location>
        <begin position="98"/>
        <end position="303"/>
    </location>
</feature>
<dbReference type="CDD" id="cd06261">
    <property type="entry name" value="TM_PBP2"/>
    <property type="match status" value="1"/>
</dbReference>
<evidence type="ECO:0000313" key="9">
    <source>
        <dbReference type="EMBL" id="OSP05019.1"/>
    </source>
</evidence>
<feature type="transmembrane region" description="Helical" evidence="7">
    <location>
        <begin position="12"/>
        <end position="32"/>
    </location>
</feature>
<evidence type="ECO:0000256" key="1">
    <source>
        <dbReference type="ARBA" id="ARBA00004651"/>
    </source>
</evidence>
<reference evidence="9 10" key="1">
    <citation type="submission" date="2017-04" db="EMBL/GenBank/DDBJ databases">
        <title>MLSA of the genus Halorubrum.</title>
        <authorList>
            <person name="De La Haba R."/>
            <person name="Sanchez-Porro C."/>
            <person name="Infante-Dominguez C."/>
            <person name="Ventosa A."/>
        </authorList>
    </citation>
    <scope>NUCLEOTIDE SEQUENCE [LARGE SCALE GENOMIC DNA]</scope>
    <source>
        <strain evidence="9 10">DSM 17463</strain>
    </source>
</reference>
<feature type="transmembrane region" description="Helical" evidence="7">
    <location>
        <begin position="284"/>
        <end position="310"/>
    </location>
</feature>
<dbReference type="Pfam" id="PF19300">
    <property type="entry name" value="BPD_transp_1_N"/>
    <property type="match status" value="1"/>
</dbReference>
<dbReference type="EMBL" id="NEDJ01000029">
    <property type="protein sequence ID" value="OSP05019.1"/>
    <property type="molecule type" value="Genomic_DNA"/>
</dbReference>
<dbReference type="GO" id="GO:0005886">
    <property type="term" value="C:plasma membrane"/>
    <property type="evidence" value="ECO:0007669"/>
    <property type="project" value="UniProtKB-SubCell"/>
</dbReference>
<dbReference type="InterPro" id="IPR000515">
    <property type="entry name" value="MetI-like"/>
</dbReference>
<dbReference type="STRING" id="1121945.GCA_000421805_01889"/>
<name>A0A1X4H2Q8_HALEZ</name>
<comment type="similarity">
    <text evidence="7">Belongs to the binding-protein-dependent transport system permease family.</text>
</comment>
<evidence type="ECO:0000256" key="6">
    <source>
        <dbReference type="ARBA" id="ARBA00023136"/>
    </source>
</evidence>
<dbReference type="eggNOG" id="arCOG00751">
    <property type="taxonomic scope" value="Archaea"/>
</dbReference>
<feature type="transmembrane region" description="Helical" evidence="7">
    <location>
        <begin position="138"/>
        <end position="161"/>
    </location>
</feature>
<dbReference type="Pfam" id="PF00528">
    <property type="entry name" value="BPD_transp_1"/>
    <property type="match status" value="1"/>
</dbReference>
<evidence type="ECO:0000313" key="10">
    <source>
        <dbReference type="Proteomes" id="UP000193587"/>
    </source>
</evidence>